<accession>A0A2S4V759</accession>
<keyword evidence="3" id="KW-0808">Transferase</keyword>
<dbReference type="VEuPathDB" id="FungiDB:PSHT_10835"/>
<dbReference type="AlphaFoldDB" id="A0A2S4V759"/>
<evidence type="ECO:0000256" key="3">
    <source>
        <dbReference type="ARBA" id="ARBA00022679"/>
    </source>
</evidence>
<dbReference type="PANTHER" id="PTHR44942">
    <property type="entry name" value="METHYLTRANSF_11 DOMAIN-CONTAINING PROTEIN"/>
    <property type="match status" value="1"/>
</dbReference>
<name>A0A2S4V759_9BASI</name>
<dbReference type="GO" id="GO:0032259">
    <property type="term" value="P:methylation"/>
    <property type="evidence" value="ECO:0007669"/>
    <property type="project" value="UniProtKB-KW"/>
</dbReference>
<sequence>MAETFSTPAYSVQNYASYRPSYPPELYQAIMDYHQASGELAIDLGCGTVELGSALDEHQNESDQGSADQNPIGQKTYIFKGIVSAELVRQGYFNRVVGVDPSKPMLDHAKKTITNAEFVHGRAESLPWITNGSVDLLVAGTAAHWFDPTWWKEAGRILKPQGTLAVFVYGGLWPDPGHPCAQELRATMFSFAEELGFSSEGNRICHHMYDELPLPDMSDKGNLGDFERIDWNRNGLGDQLVMADRIKLHAWRERARTYGPAHRWQIDNPTKVGDKLLDPVEKTLTALKSILETEDDELEIVCGHSLSLLLFRRRVDCAK</sequence>
<dbReference type="GO" id="GO:0008757">
    <property type="term" value="F:S-adenosylmethionine-dependent methyltransferase activity"/>
    <property type="evidence" value="ECO:0007669"/>
    <property type="project" value="InterPro"/>
</dbReference>
<evidence type="ECO:0000313" key="6">
    <source>
        <dbReference type="Proteomes" id="UP000238274"/>
    </source>
</evidence>
<dbReference type="EMBL" id="PKSM01000172">
    <property type="protein sequence ID" value="POW05372.1"/>
    <property type="molecule type" value="Genomic_DNA"/>
</dbReference>
<reference evidence="6" key="3">
    <citation type="journal article" date="2018" name="Mol. Plant Microbe Interact.">
        <title>Genome sequence resources for the wheat stripe rust pathogen (Puccinia striiformis f. sp. tritici) and the barley stripe rust pathogen (Puccinia striiformis f. sp. hordei).</title>
        <authorList>
            <person name="Xia C."/>
            <person name="Wang M."/>
            <person name="Yin C."/>
            <person name="Cornejo O.E."/>
            <person name="Hulbert S.H."/>
            <person name="Chen X."/>
        </authorList>
    </citation>
    <scope>NUCLEOTIDE SEQUENCE [LARGE SCALE GENOMIC DNA]</scope>
    <source>
        <strain evidence="6">93TX-2</strain>
    </source>
</reference>
<feature type="domain" description="Methyltransferase type 11" evidence="4">
    <location>
        <begin position="81"/>
        <end position="165"/>
    </location>
</feature>
<reference evidence="5 6" key="1">
    <citation type="submission" date="2017-12" db="EMBL/GenBank/DDBJ databases">
        <title>Gene loss provides genomic basis for host adaptation in cereal stripe rust fungi.</title>
        <authorList>
            <person name="Xia C."/>
        </authorList>
    </citation>
    <scope>NUCLEOTIDE SEQUENCE [LARGE SCALE GENOMIC DNA]</scope>
    <source>
        <strain evidence="5 6">93TX-2</strain>
    </source>
</reference>
<dbReference type="Pfam" id="PF08241">
    <property type="entry name" value="Methyltransf_11"/>
    <property type="match status" value="1"/>
</dbReference>
<dbReference type="OrthoDB" id="10027013at2759"/>
<evidence type="ECO:0000259" key="4">
    <source>
        <dbReference type="Pfam" id="PF08241"/>
    </source>
</evidence>
<evidence type="ECO:0000313" key="5">
    <source>
        <dbReference type="EMBL" id="POW05372.1"/>
    </source>
</evidence>
<dbReference type="InterPro" id="IPR029063">
    <property type="entry name" value="SAM-dependent_MTases_sf"/>
</dbReference>
<dbReference type="InterPro" id="IPR013216">
    <property type="entry name" value="Methyltransf_11"/>
</dbReference>
<dbReference type="Proteomes" id="UP000238274">
    <property type="component" value="Unassembled WGS sequence"/>
</dbReference>
<dbReference type="VEuPathDB" id="FungiDB:PSTT_04487"/>
<dbReference type="CDD" id="cd02440">
    <property type="entry name" value="AdoMet_MTases"/>
    <property type="match status" value="1"/>
</dbReference>
<evidence type="ECO:0000256" key="1">
    <source>
        <dbReference type="ARBA" id="ARBA00008361"/>
    </source>
</evidence>
<dbReference type="SUPFAM" id="SSF53335">
    <property type="entry name" value="S-adenosyl-L-methionine-dependent methyltransferases"/>
    <property type="match status" value="1"/>
</dbReference>
<reference evidence="6" key="2">
    <citation type="journal article" date="2018" name="BMC Genomics">
        <title>Genomic insights into host adaptation between the wheat stripe rust pathogen (Puccinia striiformis f. sp. tritici) and the barley stripe rust pathogen (Puccinia striiformis f. sp. hordei).</title>
        <authorList>
            <person name="Xia C."/>
            <person name="Wang M."/>
            <person name="Yin C."/>
            <person name="Cornejo O.E."/>
            <person name="Hulbert S.H."/>
            <person name="Chen X."/>
        </authorList>
    </citation>
    <scope>NUCLEOTIDE SEQUENCE [LARGE SCALE GENOMIC DNA]</scope>
    <source>
        <strain evidence="6">93TX-2</strain>
    </source>
</reference>
<dbReference type="InterPro" id="IPR051052">
    <property type="entry name" value="Diverse_substrate_MTase"/>
</dbReference>
<dbReference type="Gene3D" id="3.40.50.150">
    <property type="entry name" value="Vaccinia Virus protein VP39"/>
    <property type="match status" value="1"/>
</dbReference>
<gene>
    <name evidence="5" type="ORF">PSHT_10835</name>
</gene>
<protein>
    <recommendedName>
        <fullName evidence="4">Methyltransferase type 11 domain-containing protein</fullName>
    </recommendedName>
</protein>
<comment type="caution">
    <text evidence="5">The sequence shown here is derived from an EMBL/GenBank/DDBJ whole genome shotgun (WGS) entry which is preliminary data.</text>
</comment>
<comment type="similarity">
    <text evidence="1">Belongs to the methyltransferase superfamily.</text>
</comment>
<evidence type="ECO:0000256" key="2">
    <source>
        <dbReference type="ARBA" id="ARBA00022603"/>
    </source>
</evidence>
<keyword evidence="2" id="KW-0489">Methyltransferase</keyword>
<organism evidence="5 6">
    <name type="scientific">Puccinia striiformis</name>
    <dbReference type="NCBI Taxonomy" id="27350"/>
    <lineage>
        <taxon>Eukaryota</taxon>
        <taxon>Fungi</taxon>
        <taxon>Dikarya</taxon>
        <taxon>Basidiomycota</taxon>
        <taxon>Pucciniomycotina</taxon>
        <taxon>Pucciniomycetes</taxon>
        <taxon>Pucciniales</taxon>
        <taxon>Pucciniaceae</taxon>
        <taxon>Puccinia</taxon>
    </lineage>
</organism>
<keyword evidence="6" id="KW-1185">Reference proteome</keyword>
<proteinExistence type="inferred from homology"/>
<dbReference type="PANTHER" id="PTHR44942:SF4">
    <property type="entry name" value="METHYLTRANSFERASE TYPE 11 DOMAIN-CONTAINING PROTEIN"/>
    <property type="match status" value="1"/>
</dbReference>